<dbReference type="InterPro" id="IPR036047">
    <property type="entry name" value="F-box-like_dom_sf"/>
</dbReference>
<dbReference type="Pfam" id="PF00646">
    <property type="entry name" value="F-box"/>
    <property type="match status" value="1"/>
</dbReference>
<evidence type="ECO:0000259" key="1">
    <source>
        <dbReference type="PROSITE" id="PS50181"/>
    </source>
</evidence>
<dbReference type="OrthoDB" id="1261176at2759"/>
<proteinExistence type="predicted"/>
<dbReference type="InterPro" id="IPR006527">
    <property type="entry name" value="F-box-assoc_dom_typ1"/>
</dbReference>
<dbReference type="eggNOG" id="ENOG502R70K">
    <property type="taxonomic scope" value="Eukaryota"/>
</dbReference>
<dbReference type="PANTHER" id="PTHR31672">
    <property type="entry name" value="BNACNNG10540D PROTEIN"/>
    <property type="match status" value="1"/>
</dbReference>
<keyword evidence="2" id="KW-1185">Reference proteome</keyword>
<dbReference type="AlphaFoldDB" id="A0A1U7VBZ5"/>
<dbReference type="PANTHER" id="PTHR31672:SF13">
    <property type="entry name" value="F-BOX PROTEIN CPR30-LIKE"/>
    <property type="match status" value="1"/>
</dbReference>
<dbReference type="STRING" id="4096.A0A1U7VBZ5"/>
<dbReference type="SUPFAM" id="SSF81383">
    <property type="entry name" value="F-box domain"/>
    <property type="match status" value="1"/>
</dbReference>
<protein>
    <submittedName>
        <fullName evidence="3">F-box/kelch-repeat protein At3g23880</fullName>
    </submittedName>
</protein>
<sequence length="378" mass="43532">MSDRSRIPSLPDDIVNSILIKLPVTSLLRFKCICKSWRFSISNPNFIKLHLHESSANISRQKLFFVSFRNIFRSNAKFQFHEALLGVDSKVLLVNPPFPEFCHSLFSDFEVHSCNGLVLMKTEINMILWNPAIRKYKLLPKPDDKLLPWYDDALFDFAYYLVADDYKVVCVKLRKYQRDMIAGVFSINNHSWKRIDNIPIPRGFQLFYQDLVSLNGTINIMAASNIGNYKQDSEYLVISLYLANEKFAITPVPGKHKYKLKLRAFANRICISWMVGGKISIWALKEDGKTGLTWNNIMNIPTLGSLIGKPTWGDFIFLKANGNILYKMVDNDGYYLIEYNVRKDEATEYCLDELPMKGIRGVSLLHVESLVSSAILWD</sequence>
<accession>A0A1U7VBZ5</accession>
<dbReference type="InterPro" id="IPR050796">
    <property type="entry name" value="SCF_F-box_component"/>
</dbReference>
<organism evidence="2 3">
    <name type="scientific">Nicotiana sylvestris</name>
    <name type="common">Wood tobacco</name>
    <name type="synonym">South American tobacco</name>
    <dbReference type="NCBI Taxonomy" id="4096"/>
    <lineage>
        <taxon>Eukaryota</taxon>
        <taxon>Viridiplantae</taxon>
        <taxon>Streptophyta</taxon>
        <taxon>Embryophyta</taxon>
        <taxon>Tracheophyta</taxon>
        <taxon>Spermatophyta</taxon>
        <taxon>Magnoliopsida</taxon>
        <taxon>eudicotyledons</taxon>
        <taxon>Gunneridae</taxon>
        <taxon>Pentapetalae</taxon>
        <taxon>asterids</taxon>
        <taxon>lamiids</taxon>
        <taxon>Solanales</taxon>
        <taxon>Solanaceae</taxon>
        <taxon>Nicotianoideae</taxon>
        <taxon>Nicotianeae</taxon>
        <taxon>Nicotiana</taxon>
    </lineage>
</organism>
<name>A0A1U7VBZ5_NICSY</name>
<evidence type="ECO:0000313" key="2">
    <source>
        <dbReference type="Proteomes" id="UP000189701"/>
    </source>
</evidence>
<dbReference type="Pfam" id="PF07734">
    <property type="entry name" value="FBA_1"/>
    <property type="match status" value="1"/>
</dbReference>
<feature type="domain" description="F-box" evidence="1">
    <location>
        <begin position="4"/>
        <end position="49"/>
    </location>
</feature>
<reference evidence="3" key="2">
    <citation type="submission" date="2025-08" db="UniProtKB">
        <authorList>
            <consortium name="RefSeq"/>
        </authorList>
    </citation>
    <scope>IDENTIFICATION</scope>
    <source>
        <tissue evidence="3">Leaf</tissue>
    </source>
</reference>
<gene>
    <name evidence="3" type="primary">LOC104217084</name>
</gene>
<dbReference type="SMART" id="SM00256">
    <property type="entry name" value="FBOX"/>
    <property type="match status" value="1"/>
</dbReference>
<dbReference type="KEGG" id="nsy:104217084"/>
<dbReference type="Proteomes" id="UP000189701">
    <property type="component" value="Unplaced"/>
</dbReference>
<dbReference type="InterPro" id="IPR017451">
    <property type="entry name" value="F-box-assoc_interact_dom"/>
</dbReference>
<dbReference type="InterPro" id="IPR001810">
    <property type="entry name" value="F-box_dom"/>
</dbReference>
<evidence type="ECO:0000313" key="3">
    <source>
        <dbReference type="RefSeq" id="XP_009765542.1"/>
    </source>
</evidence>
<dbReference type="Gene3D" id="1.20.1280.50">
    <property type="match status" value="1"/>
</dbReference>
<reference evidence="2" key="1">
    <citation type="journal article" date="2013" name="Genome Biol.">
        <title>Reference genomes and transcriptomes of Nicotiana sylvestris and Nicotiana tomentosiformis.</title>
        <authorList>
            <person name="Sierro N."/>
            <person name="Battey J.N."/>
            <person name="Ouadi S."/>
            <person name="Bovet L."/>
            <person name="Goepfert S."/>
            <person name="Bakaher N."/>
            <person name="Peitsch M.C."/>
            <person name="Ivanov N.V."/>
        </authorList>
    </citation>
    <scope>NUCLEOTIDE SEQUENCE [LARGE SCALE GENOMIC DNA]</scope>
</reference>
<dbReference type="GeneID" id="104217084"/>
<dbReference type="PROSITE" id="PS50181">
    <property type="entry name" value="FBOX"/>
    <property type="match status" value="1"/>
</dbReference>
<dbReference type="NCBIfam" id="TIGR01640">
    <property type="entry name" value="F_box_assoc_1"/>
    <property type="match status" value="1"/>
</dbReference>
<dbReference type="RefSeq" id="XP_009765542.1">
    <property type="nucleotide sequence ID" value="XM_009767240.1"/>
</dbReference>
<dbReference type="CDD" id="cd22157">
    <property type="entry name" value="F-box_AtFBW1-like"/>
    <property type="match status" value="1"/>
</dbReference>